<dbReference type="EMBL" id="JACJHX010000009">
    <property type="protein sequence ID" value="MBA9027723.1"/>
    <property type="molecule type" value="Genomic_DNA"/>
</dbReference>
<dbReference type="InterPro" id="IPR011989">
    <property type="entry name" value="ARM-like"/>
</dbReference>
<organism evidence="2 3">
    <name type="scientific">Peribacillus huizhouensis</name>
    <dbReference type="NCBI Taxonomy" id="1501239"/>
    <lineage>
        <taxon>Bacteria</taxon>
        <taxon>Bacillati</taxon>
        <taxon>Bacillota</taxon>
        <taxon>Bacilli</taxon>
        <taxon>Bacillales</taxon>
        <taxon>Bacillaceae</taxon>
        <taxon>Peribacillus</taxon>
    </lineage>
</organism>
<keyword evidence="3" id="KW-1185">Reference proteome</keyword>
<proteinExistence type="predicted"/>
<name>A0ABR6CRS6_9BACI</name>
<dbReference type="Pfam" id="PF13769">
    <property type="entry name" value="Virulence_fact"/>
    <property type="match status" value="1"/>
</dbReference>
<dbReference type="InterPro" id="IPR025989">
    <property type="entry name" value="Virulence_F_dom"/>
</dbReference>
<comment type="caution">
    <text evidence="2">The sequence shown here is derived from an EMBL/GenBank/DDBJ whole genome shotgun (WGS) entry which is preliminary data.</text>
</comment>
<evidence type="ECO:0000259" key="1">
    <source>
        <dbReference type="SMART" id="SM00932"/>
    </source>
</evidence>
<dbReference type="InterPro" id="IPR014824">
    <property type="entry name" value="Nfu/NifU_N"/>
</dbReference>
<protein>
    <recommendedName>
        <fullName evidence="1">Scaffold protein Nfu/NifU N-terminal domain-containing protein</fullName>
    </recommendedName>
</protein>
<dbReference type="SMART" id="SM00567">
    <property type="entry name" value="EZ_HEAT"/>
    <property type="match status" value="3"/>
</dbReference>
<dbReference type="InterPro" id="IPR004155">
    <property type="entry name" value="PBS_lyase_HEAT"/>
</dbReference>
<dbReference type="SMART" id="SM00932">
    <property type="entry name" value="Nfu_N"/>
    <property type="match status" value="1"/>
</dbReference>
<reference evidence="2 3" key="1">
    <citation type="submission" date="2020-08" db="EMBL/GenBank/DDBJ databases">
        <title>Genomic Encyclopedia of Type Strains, Phase IV (KMG-IV): sequencing the most valuable type-strain genomes for metagenomic binning, comparative biology and taxonomic classification.</title>
        <authorList>
            <person name="Goeker M."/>
        </authorList>
    </citation>
    <scope>NUCLEOTIDE SEQUENCE [LARGE SCALE GENOMIC DNA]</scope>
    <source>
        <strain evidence="2 3">DSM 105481</strain>
    </source>
</reference>
<dbReference type="RefSeq" id="WP_182503118.1">
    <property type="nucleotide sequence ID" value="NZ_JACJHX010000009.1"/>
</dbReference>
<dbReference type="SUPFAM" id="SSF48371">
    <property type="entry name" value="ARM repeat"/>
    <property type="match status" value="1"/>
</dbReference>
<dbReference type="SUPFAM" id="SSF110836">
    <property type="entry name" value="Hypothetical protein SAV1430"/>
    <property type="match status" value="1"/>
</dbReference>
<dbReference type="Proteomes" id="UP000626697">
    <property type="component" value="Unassembled WGS sequence"/>
</dbReference>
<dbReference type="Pfam" id="PF08712">
    <property type="entry name" value="Nfu_N"/>
    <property type="match status" value="1"/>
</dbReference>
<dbReference type="Gene3D" id="1.25.10.10">
    <property type="entry name" value="Leucine-rich Repeat Variant"/>
    <property type="match status" value="1"/>
</dbReference>
<dbReference type="Gene3D" id="3.30.1370.70">
    <property type="entry name" value="Scaffold protein Nfu/NifU, N-terminal domain"/>
    <property type="match status" value="1"/>
</dbReference>
<accession>A0ABR6CRS6</accession>
<dbReference type="Pfam" id="PF13646">
    <property type="entry name" value="HEAT_2"/>
    <property type="match status" value="1"/>
</dbReference>
<sequence length="382" mass="43179">MNIISIEPTPSPNTMKINLAEELPAGISNNYKKEEAEKAPSLIREILYIDGVKGVYHVADFLAIERNGKFDWQEILIKVRQVFGEDTRNEEVGSTILDHYGEVNVSILHFKGLPYQIKLNDGNSEKRYALPDSFAQAVQAAQKQDDNVVLLRKWKDYGVRYGDMDAIGAEVSEELIAAYPPERINELVAAAKQENDNKKELVKRTKIKLTAEMLEDENWEKRYQALEQMEDPTIEDMPLLKKALSDSKVSVRREAVVLLGMIEDRKVLPALYMGLNDKNPAVRRTAGDCLSDLGFAEAMTEMASALKDKSKIVRWRAAMFLYESGDKSVLSALKEAEKDSEFEVALQIKMAIDRIENGEEAKGSVWKQMTDARLTEVENSEK</sequence>
<feature type="domain" description="Scaffold protein Nfu/NifU N-terminal" evidence="1">
    <location>
        <begin position="4"/>
        <end position="90"/>
    </location>
</feature>
<dbReference type="InterPro" id="IPR016024">
    <property type="entry name" value="ARM-type_fold"/>
</dbReference>
<gene>
    <name evidence="2" type="ORF">HNP81_003014</name>
</gene>
<dbReference type="PANTHER" id="PTHR12697:SF37">
    <property type="entry name" value="CONSERVED VIRULENCE FACTOR C"/>
    <property type="match status" value="1"/>
</dbReference>
<dbReference type="PANTHER" id="PTHR12697">
    <property type="entry name" value="PBS LYASE HEAT-LIKE PROTEIN"/>
    <property type="match status" value="1"/>
</dbReference>
<dbReference type="InterPro" id="IPR036498">
    <property type="entry name" value="Nfu/NifU_N_sf"/>
</dbReference>
<evidence type="ECO:0000313" key="2">
    <source>
        <dbReference type="EMBL" id="MBA9027723.1"/>
    </source>
</evidence>
<evidence type="ECO:0000313" key="3">
    <source>
        <dbReference type="Proteomes" id="UP000626697"/>
    </source>
</evidence>